<protein>
    <recommendedName>
        <fullName evidence="1">F-box domain-containing protein</fullName>
    </recommendedName>
</protein>
<evidence type="ECO:0000259" key="1">
    <source>
        <dbReference type="PROSITE" id="PS50181"/>
    </source>
</evidence>
<gene>
    <name evidence="2" type="ORF">V5O48_011293</name>
</gene>
<feature type="domain" description="F-box" evidence="1">
    <location>
        <begin position="20"/>
        <end position="68"/>
    </location>
</feature>
<dbReference type="EMBL" id="JBAHYK010000893">
    <property type="protein sequence ID" value="KAL0570669.1"/>
    <property type="molecule type" value="Genomic_DNA"/>
</dbReference>
<comment type="caution">
    <text evidence="2">The sequence shown here is derived from an EMBL/GenBank/DDBJ whole genome shotgun (WGS) entry which is preliminary data.</text>
</comment>
<dbReference type="Gene3D" id="3.80.10.10">
    <property type="entry name" value="Ribonuclease Inhibitor"/>
    <property type="match status" value="1"/>
</dbReference>
<dbReference type="PROSITE" id="PS50181">
    <property type="entry name" value="FBOX"/>
    <property type="match status" value="1"/>
</dbReference>
<organism evidence="2 3">
    <name type="scientific">Marasmius crinis-equi</name>
    <dbReference type="NCBI Taxonomy" id="585013"/>
    <lineage>
        <taxon>Eukaryota</taxon>
        <taxon>Fungi</taxon>
        <taxon>Dikarya</taxon>
        <taxon>Basidiomycota</taxon>
        <taxon>Agaricomycotina</taxon>
        <taxon>Agaricomycetes</taxon>
        <taxon>Agaricomycetidae</taxon>
        <taxon>Agaricales</taxon>
        <taxon>Marasmiineae</taxon>
        <taxon>Marasmiaceae</taxon>
        <taxon>Marasmius</taxon>
    </lineage>
</organism>
<dbReference type="InterPro" id="IPR001810">
    <property type="entry name" value="F-box_dom"/>
</dbReference>
<dbReference type="CDD" id="cd09917">
    <property type="entry name" value="F-box_SF"/>
    <property type="match status" value="1"/>
</dbReference>
<proteinExistence type="predicted"/>
<evidence type="ECO:0000313" key="2">
    <source>
        <dbReference type="EMBL" id="KAL0570669.1"/>
    </source>
</evidence>
<accession>A0ABR3F620</accession>
<evidence type="ECO:0000313" key="3">
    <source>
        <dbReference type="Proteomes" id="UP001465976"/>
    </source>
</evidence>
<dbReference type="InterPro" id="IPR032675">
    <property type="entry name" value="LRR_dom_sf"/>
</dbReference>
<keyword evidence="3" id="KW-1185">Reference proteome</keyword>
<name>A0ABR3F620_9AGAR</name>
<dbReference type="Proteomes" id="UP001465976">
    <property type="component" value="Unassembled WGS sequence"/>
</dbReference>
<reference evidence="2 3" key="1">
    <citation type="submission" date="2024-02" db="EMBL/GenBank/DDBJ databases">
        <title>A draft genome for the cacao thread blight pathogen Marasmius crinis-equi.</title>
        <authorList>
            <person name="Cohen S.P."/>
            <person name="Baruah I.K."/>
            <person name="Amoako-Attah I."/>
            <person name="Bukari Y."/>
            <person name="Meinhardt L.W."/>
            <person name="Bailey B.A."/>
        </authorList>
    </citation>
    <scope>NUCLEOTIDE SEQUENCE [LARGE SCALE GENOMIC DNA]</scope>
    <source>
        <strain evidence="2 3">GH-76</strain>
    </source>
</reference>
<dbReference type="SUPFAM" id="SSF52047">
    <property type="entry name" value="RNI-like"/>
    <property type="match status" value="1"/>
</dbReference>
<sequence>MFTQYEYPDITLWDFSGHTQRHLLSLPTEILDQILSELDLRSDLISLALANRACSHLVIPRHSEYRVIRTRHRLAAMWAHLARRSDLARNVRKVHCCSKDNQTAPDQHPITLVPSGRLGPQEELYQERARIANICQALRHMRHLQEFIWESPEDPHHMLSILSAWNEGNILEALQRSKKLTHLSLSGYLNLRPSDPSRQIEQIWNMGHLQYVSLRGDVWGLPHMGALIREFPVRSPLLKSGAGISSTKAWSSFVSNHPALEEFSCLPLLVNLPTDGLPSLKCLQTDLNSLGDFATTRETPSIECIDATLPLTSLGEKFLKSPNCSNLRRLALRTWPTATFLSFAEAFPKLTWLSVRECPVMDVDDLLCYLSRFRQLEVFRGNAIWRSVDDSDEKMHEAILKLVQFCPNLRELDHRTHHVKRRAQKRIVIIREERDDGSLGITYEVRRPSPRSYFDTAGGIFD</sequence>